<sequence>MVLLSHFHSGIQDLPRKIRANGRHQGSNSEWRFSFFPAQSISNDIYFPWVIMNIAIILTEQLQPLALSLVQFLLNENVL</sequence>
<reference evidence="1" key="1">
    <citation type="journal article" date="2019" name="Sci. Rep.">
        <title>Draft genome of Tanacetum cinerariifolium, the natural source of mosquito coil.</title>
        <authorList>
            <person name="Yamashiro T."/>
            <person name="Shiraishi A."/>
            <person name="Satake H."/>
            <person name="Nakayama K."/>
        </authorList>
    </citation>
    <scope>NUCLEOTIDE SEQUENCE</scope>
</reference>
<organism evidence="1">
    <name type="scientific">Tanacetum cinerariifolium</name>
    <name type="common">Dalmatian daisy</name>
    <name type="synonym">Chrysanthemum cinerariifolium</name>
    <dbReference type="NCBI Taxonomy" id="118510"/>
    <lineage>
        <taxon>Eukaryota</taxon>
        <taxon>Viridiplantae</taxon>
        <taxon>Streptophyta</taxon>
        <taxon>Embryophyta</taxon>
        <taxon>Tracheophyta</taxon>
        <taxon>Spermatophyta</taxon>
        <taxon>Magnoliopsida</taxon>
        <taxon>eudicotyledons</taxon>
        <taxon>Gunneridae</taxon>
        <taxon>Pentapetalae</taxon>
        <taxon>asterids</taxon>
        <taxon>campanulids</taxon>
        <taxon>Asterales</taxon>
        <taxon>Asteraceae</taxon>
        <taxon>Asteroideae</taxon>
        <taxon>Anthemideae</taxon>
        <taxon>Anthemidinae</taxon>
        <taxon>Tanacetum</taxon>
    </lineage>
</organism>
<comment type="caution">
    <text evidence="1">The sequence shown here is derived from an EMBL/GenBank/DDBJ whole genome shotgun (WGS) entry which is preliminary data.</text>
</comment>
<proteinExistence type="predicted"/>
<dbReference type="AlphaFoldDB" id="A0A699R8Y1"/>
<accession>A0A699R8Y1</accession>
<name>A0A699R8Y1_TANCI</name>
<evidence type="ECO:0000313" key="1">
    <source>
        <dbReference type="EMBL" id="GFC80462.1"/>
    </source>
</evidence>
<dbReference type="EMBL" id="BKCJ011075192">
    <property type="protein sequence ID" value="GFC80462.1"/>
    <property type="molecule type" value="Genomic_DNA"/>
</dbReference>
<gene>
    <name evidence="1" type="ORF">Tci_852432</name>
</gene>
<protein>
    <submittedName>
        <fullName evidence="1">Uncharacterized protein</fullName>
    </submittedName>
</protein>